<accession>A0ABM7FB91</accession>
<reference evidence="1 2" key="2">
    <citation type="journal article" date="2023" name="ChemBioChem">
        <title>Acyltransferase Domain Exchange between Two Independent Type I Polyketide Synthases in the Same Producer Strain of Macrolide Antibiotics.</title>
        <authorList>
            <person name="Kudo F."/>
            <person name="Kishikawa K."/>
            <person name="Tsuboi K."/>
            <person name="Kido T."/>
            <person name="Usui T."/>
            <person name="Hashimoto J."/>
            <person name="Shin-Ya K."/>
            <person name="Miyanaga A."/>
            <person name="Eguchi T."/>
        </authorList>
    </citation>
    <scope>NUCLEOTIDE SEQUENCE [LARGE SCALE GENOMIC DNA]</scope>
    <source>
        <strain evidence="1 2">A-8890</strain>
    </source>
</reference>
<reference evidence="1 2" key="1">
    <citation type="journal article" date="2010" name="ChemBioChem">
        <title>Cloning and characterization of the biosynthetic gene cluster of 16-membered macrolide antibiotic FD-891: involvement of a dual functional cytochrome P450 monooxygenase catalyzing epoxidation and hydroxylation.</title>
        <authorList>
            <person name="Kudo F."/>
            <person name="Motegi A."/>
            <person name="Mizoue K."/>
            <person name="Eguchi T."/>
        </authorList>
    </citation>
    <scope>NUCLEOTIDE SEQUENCE [LARGE SCALE GENOMIC DNA]</scope>
    <source>
        <strain evidence="1 2">A-8890</strain>
    </source>
</reference>
<keyword evidence="2" id="KW-1185">Reference proteome</keyword>
<name>A0ABM7FB91_9ACTN</name>
<protein>
    <recommendedName>
        <fullName evidence="3">Ribbon-helix-helix protein CopG domain-containing protein</fullName>
    </recommendedName>
</protein>
<evidence type="ECO:0000313" key="1">
    <source>
        <dbReference type="EMBL" id="BBC33566.1"/>
    </source>
</evidence>
<gene>
    <name evidence="1" type="ORF">SGFS_048600</name>
</gene>
<sequence length="137" mass="15210">MGAAWWRDGCGPHGPGMAELNLWFTDEELDALRDRAEAEGRSVRDLAHGAVTAAVSERRRLYDEAAEHVLKAGAELHRRPCDVLTSCFTLPASRCPTELLNLAKQLRADDVRHLVLPAHEPASVGLRFDVDRAWCDL</sequence>
<evidence type="ECO:0008006" key="3">
    <source>
        <dbReference type="Google" id="ProtNLM"/>
    </source>
</evidence>
<proteinExistence type="predicted"/>
<organism evidence="1 2">
    <name type="scientific">Streptomyces graminofaciens</name>
    <dbReference type="NCBI Taxonomy" id="68212"/>
    <lineage>
        <taxon>Bacteria</taxon>
        <taxon>Bacillati</taxon>
        <taxon>Actinomycetota</taxon>
        <taxon>Actinomycetes</taxon>
        <taxon>Kitasatosporales</taxon>
        <taxon>Streptomycetaceae</taxon>
        <taxon>Streptomyces</taxon>
    </lineage>
</organism>
<dbReference type="EMBL" id="AP018448">
    <property type="protein sequence ID" value="BBC33566.1"/>
    <property type="molecule type" value="Genomic_DNA"/>
</dbReference>
<evidence type="ECO:0000313" key="2">
    <source>
        <dbReference type="Proteomes" id="UP001321542"/>
    </source>
</evidence>
<dbReference type="Proteomes" id="UP001321542">
    <property type="component" value="Chromosome"/>
</dbReference>